<feature type="region of interest" description="Disordered" evidence="1">
    <location>
        <begin position="82"/>
        <end position="102"/>
    </location>
</feature>
<dbReference type="AlphaFoldDB" id="A0A8K0SY31"/>
<keyword evidence="3" id="KW-1185">Reference proteome</keyword>
<evidence type="ECO:0000256" key="1">
    <source>
        <dbReference type="SAM" id="MobiDB-lite"/>
    </source>
</evidence>
<gene>
    <name evidence="2" type="ORF">B0I35DRAFT_416895</name>
</gene>
<dbReference type="Proteomes" id="UP000813444">
    <property type="component" value="Unassembled WGS sequence"/>
</dbReference>
<comment type="caution">
    <text evidence="2">The sequence shown here is derived from an EMBL/GenBank/DDBJ whole genome shotgun (WGS) entry which is preliminary data.</text>
</comment>
<dbReference type="EMBL" id="JAGPNK010000001">
    <property type="protein sequence ID" value="KAH7328220.1"/>
    <property type="molecule type" value="Genomic_DNA"/>
</dbReference>
<reference evidence="2" key="1">
    <citation type="journal article" date="2021" name="Nat. Commun.">
        <title>Genetic determinants of endophytism in the Arabidopsis root mycobiome.</title>
        <authorList>
            <person name="Mesny F."/>
            <person name="Miyauchi S."/>
            <person name="Thiergart T."/>
            <person name="Pickel B."/>
            <person name="Atanasova L."/>
            <person name="Karlsson M."/>
            <person name="Huettel B."/>
            <person name="Barry K.W."/>
            <person name="Haridas S."/>
            <person name="Chen C."/>
            <person name="Bauer D."/>
            <person name="Andreopoulos W."/>
            <person name="Pangilinan J."/>
            <person name="LaButti K."/>
            <person name="Riley R."/>
            <person name="Lipzen A."/>
            <person name="Clum A."/>
            <person name="Drula E."/>
            <person name="Henrissat B."/>
            <person name="Kohler A."/>
            <person name="Grigoriev I.V."/>
            <person name="Martin F.M."/>
            <person name="Hacquard S."/>
        </authorList>
    </citation>
    <scope>NUCLEOTIDE SEQUENCE</scope>
    <source>
        <strain evidence="2">MPI-CAGE-CH-0235</strain>
    </source>
</reference>
<name>A0A8K0SY31_9HYPO</name>
<proteinExistence type="predicted"/>
<protein>
    <submittedName>
        <fullName evidence="2">Uncharacterized protein</fullName>
    </submittedName>
</protein>
<organism evidence="2 3">
    <name type="scientific">Stachybotrys elegans</name>
    <dbReference type="NCBI Taxonomy" id="80388"/>
    <lineage>
        <taxon>Eukaryota</taxon>
        <taxon>Fungi</taxon>
        <taxon>Dikarya</taxon>
        <taxon>Ascomycota</taxon>
        <taxon>Pezizomycotina</taxon>
        <taxon>Sordariomycetes</taxon>
        <taxon>Hypocreomycetidae</taxon>
        <taxon>Hypocreales</taxon>
        <taxon>Stachybotryaceae</taxon>
        <taxon>Stachybotrys</taxon>
    </lineage>
</organism>
<feature type="compositionally biased region" description="Basic and acidic residues" evidence="1">
    <location>
        <begin position="87"/>
        <end position="102"/>
    </location>
</feature>
<accession>A0A8K0SY31</accession>
<sequence length="102" mass="10853">MQAFVRSGAVDQQDKMETGVGCLASLPALGGQVPTSHPTCACHPVVPAQCLPSACPVRVKPPCGCRYRFPCGVSARGAHRLHNGRRPLTDGMEKDGWRDQVA</sequence>
<evidence type="ECO:0000313" key="3">
    <source>
        <dbReference type="Proteomes" id="UP000813444"/>
    </source>
</evidence>
<evidence type="ECO:0000313" key="2">
    <source>
        <dbReference type="EMBL" id="KAH7328220.1"/>
    </source>
</evidence>